<organism evidence="3 4">
    <name type="scientific">Friedmanniomyces endolithicus</name>
    <dbReference type="NCBI Taxonomy" id="329885"/>
    <lineage>
        <taxon>Eukaryota</taxon>
        <taxon>Fungi</taxon>
        <taxon>Dikarya</taxon>
        <taxon>Ascomycota</taxon>
        <taxon>Pezizomycotina</taxon>
        <taxon>Dothideomycetes</taxon>
        <taxon>Dothideomycetidae</taxon>
        <taxon>Mycosphaerellales</taxon>
        <taxon>Teratosphaeriaceae</taxon>
        <taxon>Friedmanniomyces</taxon>
    </lineage>
</organism>
<keyword evidence="4" id="KW-1185">Reference proteome</keyword>
<dbReference type="SUPFAM" id="SSF51197">
    <property type="entry name" value="Clavaminate synthase-like"/>
    <property type="match status" value="1"/>
</dbReference>
<dbReference type="GO" id="GO:0016491">
    <property type="term" value="F:oxidoreductase activity"/>
    <property type="evidence" value="ECO:0007669"/>
    <property type="project" value="UniProtKB-KW"/>
</dbReference>
<dbReference type="Pfam" id="PF02668">
    <property type="entry name" value="TauD"/>
    <property type="match status" value="1"/>
</dbReference>
<dbReference type="EMBL" id="JAUJLE010000303">
    <property type="protein sequence ID" value="KAK0961917.1"/>
    <property type="molecule type" value="Genomic_DNA"/>
</dbReference>
<evidence type="ECO:0000313" key="4">
    <source>
        <dbReference type="Proteomes" id="UP001175353"/>
    </source>
</evidence>
<dbReference type="PANTHER" id="PTHR10696">
    <property type="entry name" value="GAMMA-BUTYROBETAINE HYDROXYLASE-RELATED"/>
    <property type="match status" value="1"/>
</dbReference>
<dbReference type="AlphaFoldDB" id="A0AAN6HDP3"/>
<accession>A0AAN6HDP3</accession>
<dbReference type="Gene3D" id="3.60.130.10">
    <property type="entry name" value="Clavaminate synthase-like"/>
    <property type="match status" value="1"/>
</dbReference>
<reference evidence="3" key="1">
    <citation type="submission" date="2023-06" db="EMBL/GenBank/DDBJ databases">
        <title>Black Yeasts Isolated from many extreme environments.</title>
        <authorList>
            <person name="Coleine C."/>
            <person name="Stajich J.E."/>
            <person name="Selbmann L."/>
        </authorList>
    </citation>
    <scope>NUCLEOTIDE SEQUENCE</scope>
    <source>
        <strain evidence="3">CCFEE 5200</strain>
    </source>
</reference>
<dbReference type="InterPro" id="IPR042098">
    <property type="entry name" value="TauD-like_sf"/>
</dbReference>
<proteinExistence type="predicted"/>
<dbReference type="Proteomes" id="UP001175353">
    <property type="component" value="Unassembled WGS sequence"/>
</dbReference>
<evidence type="ECO:0000313" key="3">
    <source>
        <dbReference type="EMBL" id="KAK0961917.1"/>
    </source>
</evidence>
<dbReference type="InterPro" id="IPR050411">
    <property type="entry name" value="AlphaKG_dependent_hydroxylases"/>
</dbReference>
<protein>
    <recommendedName>
        <fullName evidence="2">TauD/TfdA-like domain-containing protein</fullName>
    </recommendedName>
</protein>
<comment type="caution">
    <text evidence="3">The sequence shown here is derived from an EMBL/GenBank/DDBJ whole genome shotgun (WGS) entry which is preliminary data.</text>
</comment>
<feature type="domain" description="TauD/TfdA-like" evidence="2">
    <location>
        <begin position="2"/>
        <end position="151"/>
    </location>
</feature>
<name>A0AAN6HDP3_9PEZI</name>
<evidence type="ECO:0000256" key="1">
    <source>
        <dbReference type="ARBA" id="ARBA00023002"/>
    </source>
</evidence>
<dbReference type="PANTHER" id="PTHR10696:SF54">
    <property type="entry name" value="FAMILY OXIDOREDUCTASE, PUTATIVE (AFU_ORTHOLOGUE AFUA_4G13850)-RELATED"/>
    <property type="match status" value="1"/>
</dbReference>
<dbReference type="InterPro" id="IPR003819">
    <property type="entry name" value="TauD/TfdA-like"/>
</dbReference>
<gene>
    <name evidence="3" type="ORF">LTR91_019694</name>
</gene>
<evidence type="ECO:0000259" key="2">
    <source>
        <dbReference type="Pfam" id="PF02668"/>
    </source>
</evidence>
<sequence>MAFHYLDTAIEGGDTLLTSSWQVYNDLAKTRPDVLNTLTQPWWFDSFKAYDAHPPRHIVPLQKVDDDKIHLRLSRYRVIGWQRKRNPNLPAPTQAQLEALDAVQFTAMKNAITLRAVRGDLLFVNDMVLMHAREKFDEGGIFMKRHLVKLYLRDPEKDWHIPPSLEEERRETYGSNRPDGLKKEVWHVIYVPGIEEHKRENG</sequence>
<keyword evidence="1" id="KW-0560">Oxidoreductase</keyword>